<dbReference type="InterPro" id="IPR017039">
    <property type="entry name" value="Virul_fac_BrkB"/>
</dbReference>
<evidence type="ECO:0000256" key="5">
    <source>
        <dbReference type="ARBA" id="ARBA00022989"/>
    </source>
</evidence>
<evidence type="ECO:0000256" key="4">
    <source>
        <dbReference type="ARBA" id="ARBA00022692"/>
    </source>
</evidence>
<organism evidence="8 9">
    <name type="scientific">Marilutibacter aestuarii</name>
    <dbReference type="NCBI Taxonomy" id="1706195"/>
    <lineage>
        <taxon>Bacteria</taxon>
        <taxon>Pseudomonadati</taxon>
        <taxon>Pseudomonadota</taxon>
        <taxon>Gammaproteobacteria</taxon>
        <taxon>Lysobacterales</taxon>
        <taxon>Lysobacteraceae</taxon>
        <taxon>Marilutibacter</taxon>
    </lineage>
</organism>
<name>A0A508AL27_9GAMM</name>
<dbReference type="Proteomes" id="UP000318212">
    <property type="component" value="Unassembled WGS sequence"/>
</dbReference>
<proteinExistence type="inferred from homology"/>
<evidence type="ECO:0000256" key="2">
    <source>
        <dbReference type="ARBA" id="ARBA00022475"/>
    </source>
</evidence>
<evidence type="ECO:0000313" key="9">
    <source>
        <dbReference type="Proteomes" id="UP000318212"/>
    </source>
</evidence>
<comment type="subcellular location">
    <subcellularLocation>
        <location evidence="1 7">Cell membrane</location>
        <topology evidence="1 7">Multi-pass membrane protein</topology>
    </subcellularLocation>
</comment>
<evidence type="ECO:0000256" key="6">
    <source>
        <dbReference type="ARBA" id="ARBA00023136"/>
    </source>
</evidence>
<comment type="similarity">
    <text evidence="7">Belongs to the UPF0761 family.</text>
</comment>
<reference evidence="8 9" key="1">
    <citation type="submission" date="2019-06" db="EMBL/GenBank/DDBJ databases">
        <title>Lysobacter alkalisoli sp. nov. isolated from saline soil.</title>
        <authorList>
            <person name="Sun J.-Q."/>
            <person name="Xu L."/>
        </authorList>
    </citation>
    <scope>NUCLEOTIDE SEQUENCE [LARGE SCALE GENOMIC DNA]</scope>
    <source>
        <strain evidence="8 9">JCM 31130</strain>
    </source>
</reference>
<keyword evidence="9" id="KW-1185">Reference proteome</keyword>
<dbReference type="RefSeq" id="WP_141517460.1">
    <property type="nucleotide sequence ID" value="NZ_VICE01000037.1"/>
</dbReference>
<feature type="transmembrane region" description="Helical" evidence="7">
    <location>
        <begin position="107"/>
        <end position="124"/>
    </location>
</feature>
<dbReference type="GO" id="GO:0005886">
    <property type="term" value="C:plasma membrane"/>
    <property type="evidence" value="ECO:0007669"/>
    <property type="project" value="UniProtKB-SubCell"/>
</dbReference>
<evidence type="ECO:0000256" key="3">
    <source>
        <dbReference type="ARBA" id="ARBA00022519"/>
    </source>
</evidence>
<gene>
    <name evidence="8" type="ORF">FKV25_03760</name>
</gene>
<comment type="caution">
    <text evidence="8">The sequence shown here is derived from an EMBL/GenBank/DDBJ whole genome shotgun (WGS) entry which is preliminary data.</text>
</comment>
<keyword evidence="4 7" id="KW-0812">Transmembrane</keyword>
<feature type="transmembrane region" description="Helical" evidence="7">
    <location>
        <begin position="185"/>
        <end position="206"/>
    </location>
</feature>
<keyword evidence="6 7" id="KW-0472">Membrane</keyword>
<dbReference type="AlphaFoldDB" id="A0A508AL27"/>
<evidence type="ECO:0000256" key="7">
    <source>
        <dbReference type="HAMAP-Rule" id="MF_00672"/>
    </source>
</evidence>
<dbReference type="NCBIfam" id="NF003256">
    <property type="entry name" value="PRK04214.1"/>
    <property type="match status" value="1"/>
</dbReference>
<dbReference type="InterPro" id="IPR023679">
    <property type="entry name" value="UPF0761_bac"/>
</dbReference>
<feature type="transmembrane region" description="Helical" evidence="7">
    <location>
        <begin position="42"/>
        <end position="68"/>
    </location>
</feature>
<feature type="transmembrane region" description="Helical" evidence="7">
    <location>
        <begin position="145"/>
        <end position="173"/>
    </location>
</feature>
<dbReference type="EMBL" id="VICE01000037">
    <property type="protein sequence ID" value="TQD50636.1"/>
    <property type="molecule type" value="Genomic_DNA"/>
</dbReference>
<protein>
    <recommendedName>
        <fullName evidence="7">UPF0761 membrane protein FKV25_03760</fullName>
    </recommendedName>
</protein>
<keyword evidence="3" id="KW-0997">Cell inner membrane</keyword>
<evidence type="ECO:0000313" key="8">
    <source>
        <dbReference type="EMBL" id="TQD50636.1"/>
    </source>
</evidence>
<dbReference type="HAMAP" id="MF_00672">
    <property type="entry name" value="UPF0761"/>
    <property type="match status" value="1"/>
</dbReference>
<feature type="transmembrane region" description="Helical" evidence="7">
    <location>
        <begin position="75"/>
        <end position="95"/>
    </location>
</feature>
<sequence>MDPLVSMNRLVERVQDRARNLAFSRFVGQRVLADNLFQAAGALAYTTVFALVPLSMVVFGVLSAFPVFNTWTDRLTDYVFTNFVPSAAASVATYLREFSSNAGQLTAAGVIALVISVLITLNGVEATFNRIWRVSSARPRITRFMVYWTVLTLGAMVAAASLAVSAKLFALAIFNTETGHFLQGLALRVSPMVIELLAFTMIYRVVPHREVHWRHALAGALLAVLLFEAIKAVFGAYLGSFDAYSRIYGALAFLPIFLLWIYLGWFAVLLGASVASAASAFRYQPVDLRLPEGYEIYGLLRMLGRFGEARRRGRGLHTDDILALEPILTDDLVQQMLCDLEEIDVVRRAEDGEWLLARDLDTLSLGELYQACRLRIPVADATLPLANDATGRPVVAAIDDLRIPLRELLERRVGSLHADDED</sequence>
<dbReference type="OrthoDB" id="9808671at2"/>
<dbReference type="PANTHER" id="PTHR30213:SF0">
    <property type="entry name" value="UPF0761 MEMBRANE PROTEIN YIHY"/>
    <property type="match status" value="1"/>
</dbReference>
<feature type="transmembrane region" description="Helical" evidence="7">
    <location>
        <begin position="218"/>
        <end position="238"/>
    </location>
</feature>
<accession>A0A508AL27</accession>
<dbReference type="NCBIfam" id="TIGR00765">
    <property type="entry name" value="yihY_not_rbn"/>
    <property type="match status" value="1"/>
</dbReference>
<dbReference type="Pfam" id="PF03631">
    <property type="entry name" value="Virul_fac_BrkB"/>
    <property type="match status" value="1"/>
</dbReference>
<feature type="transmembrane region" description="Helical" evidence="7">
    <location>
        <begin position="250"/>
        <end position="272"/>
    </location>
</feature>
<evidence type="ECO:0000256" key="1">
    <source>
        <dbReference type="ARBA" id="ARBA00004651"/>
    </source>
</evidence>
<keyword evidence="2 7" id="KW-1003">Cell membrane</keyword>
<dbReference type="PANTHER" id="PTHR30213">
    <property type="entry name" value="INNER MEMBRANE PROTEIN YHJD"/>
    <property type="match status" value="1"/>
</dbReference>
<keyword evidence="5 7" id="KW-1133">Transmembrane helix</keyword>